<protein>
    <recommendedName>
        <fullName evidence="3">YgiT-type zinc finger protein</fullName>
    </recommendedName>
</protein>
<evidence type="ECO:0008006" key="3">
    <source>
        <dbReference type="Google" id="ProtNLM"/>
    </source>
</evidence>
<sequence length="145" mass="16849">MKKNCSCGQGMDVTMRTIVHARKIHIHHVPVYTCGSCQYSELLPDVKDEVVFIMRRLVQKGMVEEQSVAFDHMHEVASVIKECLEYKEDNYLALFERLSTERVNQLLDLYLVAKACKDTDWMNDIERRLNQLTGFSVEEHQAKIS</sequence>
<evidence type="ECO:0000313" key="2">
    <source>
        <dbReference type="Proteomes" id="UP000318102"/>
    </source>
</evidence>
<reference evidence="1 2" key="1">
    <citation type="submission" date="2019-07" db="EMBL/GenBank/DDBJ databases">
        <authorList>
            <person name="Kim J."/>
        </authorList>
    </citation>
    <scope>NUCLEOTIDE SEQUENCE [LARGE SCALE GENOMIC DNA]</scope>
    <source>
        <strain evidence="1 2">N4</strain>
    </source>
</reference>
<evidence type="ECO:0000313" key="1">
    <source>
        <dbReference type="EMBL" id="TVX94191.1"/>
    </source>
</evidence>
<dbReference type="Proteomes" id="UP000318102">
    <property type="component" value="Unassembled WGS sequence"/>
</dbReference>
<organism evidence="1 2">
    <name type="scientific">Paenibacillus agilis</name>
    <dbReference type="NCBI Taxonomy" id="3020863"/>
    <lineage>
        <taxon>Bacteria</taxon>
        <taxon>Bacillati</taxon>
        <taxon>Bacillota</taxon>
        <taxon>Bacilli</taxon>
        <taxon>Bacillales</taxon>
        <taxon>Paenibacillaceae</taxon>
        <taxon>Paenibacillus</taxon>
    </lineage>
</organism>
<comment type="caution">
    <text evidence="1">The sequence shown here is derived from an EMBL/GenBank/DDBJ whole genome shotgun (WGS) entry which is preliminary data.</text>
</comment>
<gene>
    <name evidence="1" type="ORF">FPZ44_14700</name>
</gene>
<proteinExistence type="predicted"/>
<dbReference type="EMBL" id="VNJK01000001">
    <property type="protein sequence ID" value="TVX94191.1"/>
    <property type="molecule type" value="Genomic_DNA"/>
</dbReference>
<accession>A0A559J2V2</accession>
<keyword evidence="2" id="KW-1185">Reference proteome</keyword>
<dbReference type="AlphaFoldDB" id="A0A559J2V2"/>
<dbReference type="RefSeq" id="WP_144991302.1">
    <property type="nucleotide sequence ID" value="NZ_VNJK01000001.1"/>
</dbReference>
<name>A0A559J2V2_9BACL</name>
<dbReference type="OrthoDB" id="2974439at2"/>